<dbReference type="STRING" id="1344003.SAMN05445060_1481"/>
<dbReference type="Pfam" id="PF01243">
    <property type="entry name" value="PNPOx_N"/>
    <property type="match status" value="1"/>
</dbReference>
<feature type="compositionally biased region" description="Polar residues" evidence="2">
    <location>
        <begin position="480"/>
        <end position="518"/>
    </location>
</feature>
<evidence type="ECO:0000259" key="3">
    <source>
        <dbReference type="Pfam" id="PF01243"/>
    </source>
</evidence>
<dbReference type="PANTHER" id="PTHR35176:SF1">
    <property type="entry name" value="F420H(2)-DEPENDENT BILIVERDIN REDUCTASE"/>
    <property type="match status" value="1"/>
</dbReference>
<dbReference type="InterPro" id="IPR011576">
    <property type="entry name" value="Pyridox_Oxase_N"/>
</dbReference>
<name>A0A1N7EN29_9NOCA</name>
<dbReference type="InterPro" id="IPR052019">
    <property type="entry name" value="F420H2_bilvrd_red/Heme_oxyg"/>
</dbReference>
<feature type="domain" description="DUF222" evidence="4">
    <location>
        <begin position="58"/>
        <end position="387"/>
    </location>
</feature>
<sequence>MFPITAADESGEVPDLDLVLGALDHLDMSALLALREALSDTLVDKSFVELDDKQVVDAAQRLQRQTRRDEAVQVALTTQMLERGLPAKRGLRRHGFLREVLGLNGSEAAARVGNTEHCAPLVGLTGDTLPPYAPTMATLLREGSIGTAHVRVMRSVIAKFPSAVRDDRPMWEAAEQQLGELAAMLDPDQLTKAVQRLLAYLDPDGVDDDDRDRKRRRGLTLGRQGVDHVSGIRGELDPVTRALWDVLAEKWARPGMNNPDDPESPVGDADKVHADVLAAAAKRDTRTAAQRNHDAFTLMLRTITESGVLGQHRGLPAQVIVTMTLDELEAETGIATTASGGHPPVRDALALAGTSRPLLALLDDKDRPLFFGRQRRLASADQRMALIASQRGCTRPGCDNPDTRVAVHHVQVTANMGGSPRSSPPTPDHPTSSAGSAGNNAAPINHYKPTRFCGRTAPSLPAPPPTANNSPSRPVRRAPRNNSATPCGTNSRSHAPTSPKATAGSTTSTSYPSATHPTSRSRREGAHRPVTLSRMPTTAADLTADALEFLTERHLASVVTLRHDGTPHSVAVGFTYDQERRVVRVITSDGKQKVRNVDRSGYAAVTQVDGPRWLTLEGPARILRDADDVQIAERRYAQRYREPRPNPRRVVVEIDVARVLGSRSLLDRT</sequence>
<feature type="compositionally biased region" description="Low complexity" evidence="2">
    <location>
        <begin position="429"/>
        <end position="442"/>
    </location>
</feature>
<dbReference type="InterPro" id="IPR019920">
    <property type="entry name" value="F420-binding_dom_put"/>
</dbReference>
<evidence type="ECO:0000259" key="4">
    <source>
        <dbReference type="Pfam" id="PF02720"/>
    </source>
</evidence>
<dbReference type="RefSeq" id="WP_076477971.1">
    <property type="nucleotide sequence ID" value="NZ_FTNT01000003.1"/>
</dbReference>
<dbReference type="Gene3D" id="2.30.110.10">
    <property type="entry name" value="Electron Transport, Fmn-binding Protein, Chain A"/>
    <property type="match status" value="1"/>
</dbReference>
<evidence type="ECO:0000256" key="2">
    <source>
        <dbReference type="SAM" id="MobiDB-lite"/>
    </source>
</evidence>
<dbReference type="InterPro" id="IPR012349">
    <property type="entry name" value="Split_barrel_FMN-bd"/>
</dbReference>
<dbReference type="GO" id="GO:0016627">
    <property type="term" value="F:oxidoreductase activity, acting on the CH-CH group of donors"/>
    <property type="evidence" value="ECO:0007669"/>
    <property type="project" value="TreeGrafter"/>
</dbReference>
<dbReference type="PANTHER" id="PTHR35176">
    <property type="entry name" value="HEME OXYGENASE HI_0854-RELATED"/>
    <property type="match status" value="1"/>
</dbReference>
<feature type="domain" description="Pyridoxamine 5'-phosphate oxidase N-terminal" evidence="3">
    <location>
        <begin position="543"/>
        <end position="660"/>
    </location>
</feature>
<gene>
    <name evidence="5" type="ORF">SAMN05445060_1481</name>
</gene>
<evidence type="ECO:0000256" key="1">
    <source>
        <dbReference type="ARBA" id="ARBA00023002"/>
    </source>
</evidence>
<organism evidence="5 6">
    <name type="scientific">Williamsia sterculiae</name>
    <dbReference type="NCBI Taxonomy" id="1344003"/>
    <lineage>
        <taxon>Bacteria</taxon>
        <taxon>Bacillati</taxon>
        <taxon>Actinomycetota</taxon>
        <taxon>Actinomycetes</taxon>
        <taxon>Mycobacteriales</taxon>
        <taxon>Nocardiaceae</taxon>
        <taxon>Williamsia</taxon>
    </lineage>
</organism>
<dbReference type="NCBIfam" id="TIGR03618">
    <property type="entry name" value="Rv1155_F420"/>
    <property type="match status" value="1"/>
</dbReference>
<reference evidence="5 6" key="1">
    <citation type="submission" date="2017-01" db="EMBL/GenBank/DDBJ databases">
        <authorList>
            <person name="Mah S.A."/>
            <person name="Swanson W.J."/>
            <person name="Moy G.W."/>
            <person name="Vacquier V.D."/>
        </authorList>
    </citation>
    <scope>NUCLEOTIDE SEQUENCE [LARGE SCALE GENOMIC DNA]</scope>
    <source>
        <strain evidence="5 6">CPCC 203464</strain>
    </source>
</reference>
<keyword evidence="1" id="KW-0560">Oxidoreductase</keyword>
<dbReference type="InterPro" id="IPR003870">
    <property type="entry name" value="DUF222"/>
</dbReference>
<dbReference type="SUPFAM" id="SSF50475">
    <property type="entry name" value="FMN-binding split barrel"/>
    <property type="match status" value="1"/>
</dbReference>
<evidence type="ECO:0000313" key="5">
    <source>
        <dbReference type="EMBL" id="SIR89470.1"/>
    </source>
</evidence>
<proteinExistence type="predicted"/>
<accession>A0A1N7EN29</accession>
<protein>
    <submittedName>
        <fullName evidence="5">PPOX class probable F420-dependent enzyme</fullName>
    </submittedName>
</protein>
<keyword evidence="6" id="KW-1185">Reference proteome</keyword>
<dbReference type="Proteomes" id="UP000186218">
    <property type="component" value="Unassembled WGS sequence"/>
</dbReference>
<dbReference type="Pfam" id="PF02720">
    <property type="entry name" value="DUF222"/>
    <property type="match status" value="1"/>
</dbReference>
<evidence type="ECO:0000313" key="6">
    <source>
        <dbReference type="Proteomes" id="UP000186218"/>
    </source>
</evidence>
<dbReference type="GO" id="GO:0070967">
    <property type="term" value="F:coenzyme F420 binding"/>
    <property type="evidence" value="ECO:0007669"/>
    <property type="project" value="TreeGrafter"/>
</dbReference>
<dbReference type="AlphaFoldDB" id="A0A1N7EN29"/>
<feature type="region of interest" description="Disordered" evidence="2">
    <location>
        <begin position="415"/>
        <end position="530"/>
    </location>
</feature>
<dbReference type="EMBL" id="FTNT01000003">
    <property type="protein sequence ID" value="SIR89470.1"/>
    <property type="molecule type" value="Genomic_DNA"/>
</dbReference>
<dbReference type="GO" id="GO:0005829">
    <property type="term" value="C:cytosol"/>
    <property type="evidence" value="ECO:0007669"/>
    <property type="project" value="TreeGrafter"/>
</dbReference>